<dbReference type="GO" id="GO:0030261">
    <property type="term" value="P:chromosome condensation"/>
    <property type="evidence" value="ECO:0007669"/>
    <property type="project" value="InterPro"/>
</dbReference>
<dbReference type="InterPro" id="IPR024704">
    <property type="entry name" value="SMC"/>
</dbReference>
<comment type="similarity">
    <text evidence="6">Belongs to the SMC family.</text>
</comment>
<dbReference type="SUPFAM" id="SSF57997">
    <property type="entry name" value="Tropomyosin"/>
    <property type="match status" value="1"/>
</dbReference>
<dbReference type="EMBL" id="PGCL01000005">
    <property type="protein sequence ID" value="TAJ43525.1"/>
    <property type="molecule type" value="Genomic_DNA"/>
</dbReference>
<keyword evidence="1 6" id="KW-0963">Cytoplasm</keyword>
<dbReference type="Proteomes" id="UP000292580">
    <property type="component" value="Unassembled WGS sequence"/>
</dbReference>
<evidence type="ECO:0000313" key="8">
    <source>
        <dbReference type="EMBL" id="TAJ43525.1"/>
    </source>
</evidence>
<feature type="coiled-coil region" evidence="6">
    <location>
        <begin position="177"/>
        <end position="240"/>
    </location>
</feature>
<keyword evidence="4 6" id="KW-0175">Coiled coil</keyword>
<dbReference type="RefSeq" id="WP_130647504.1">
    <property type="nucleotide sequence ID" value="NZ_PGCL01000005.1"/>
</dbReference>
<evidence type="ECO:0000313" key="9">
    <source>
        <dbReference type="Proteomes" id="UP000292580"/>
    </source>
</evidence>
<evidence type="ECO:0000256" key="1">
    <source>
        <dbReference type="ARBA" id="ARBA00022490"/>
    </source>
</evidence>
<proteinExistence type="inferred from homology"/>
<dbReference type="OrthoDB" id="9143at2157"/>
<dbReference type="InterPro" id="IPR003395">
    <property type="entry name" value="RecF/RecN/SMC_N"/>
</dbReference>
<evidence type="ECO:0000256" key="4">
    <source>
        <dbReference type="ARBA" id="ARBA00023054"/>
    </source>
</evidence>
<dbReference type="GO" id="GO:0005694">
    <property type="term" value="C:chromosome"/>
    <property type="evidence" value="ECO:0007669"/>
    <property type="project" value="InterPro"/>
</dbReference>
<dbReference type="GO" id="GO:0005524">
    <property type="term" value="F:ATP binding"/>
    <property type="evidence" value="ECO:0007669"/>
    <property type="project" value="UniProtKB-UniRule"/>
</dbReference>
<dbReference type="HAMAP" id="MF_01894">
    <property type="entry name" value="Smc_prok"/>
    <property type="match status" value="1"/>
</dbReference>
<evidence type="ECO:0000256" key="5">
    <source>
        <dbReference type="ARBA" id="ARBA00023125"/>
    </source>
</evidence>
<feature type="coiled-coil region" evidence="6">
    <location>
        <begin position="434"/>
        <end position="489"/>
    </location>
</feature>
<keyword evidence="9" id="KW-1185">Reference proteome</keyword>
<organism evidence="8 9">
    <name type="scientific">Methanofollis fontis</name>
    <dbReference type="NCBI Taxonomy" id="2052832"/>
    <lineage>
        <taxon>Archaea</taxon>
        <taxon>Methanobacteriati</taxon>
        <taxon>Methanobacteriota</taxon>
        <taxon>Stenosarchaea group</taxon>
        <taxon>Methanomicrobia</taxon>
        <taxon>Methanomicrobiales</taxon>
        <taxon>Methanomicrobiaceae</taxon>
        <taxon>Methanofollis</taxon>
    </lineage>
</organism>
<dbReference type="Gene3D" id="3.30.70.1620">
    <property type="match status" value="1"/>
</dbReference>
<comment type="subunit">
    <text evidence="6">Homodimer.</text>
</comment>
<dbReference type="SMART" id="SM00968">
    <property type="entry name" value="SMC_hinge"/>
    <property type="match status" value="1"/>
</dbReference>
<dbReference type="InterPro" id="IPR010935">
    <property type="entry name" value="SMC_hinge"/>
</dbReference>
<dbReference type="InterPro" id="IPR027417">
    <property type="entry name" value="P-loop_NTPase"/>
</dbReference>
<dbReference type="GO" id="GO:0007059">
    <property type="term" value="P:chromosome segregation"/>
    <property type="evidence" value="ECO:0007669"/>
    <property type="project" value="UniProtKB-UniRule"/>
</dbReference>
<dbReference type="NCBIfam" id="TIGR02169">
    <property type="entry name" value="SMC_prok_A"/>
    <property type="match status" value="1"/>
</dbReference>
<evidence type="ECO:0000259" key="7">
    <source>
        <dbReference type="SMART" id="SM00968"/>
    </source>
</evidence>
<dbReference type="Gene3D" id="1.20.1060.20">
    <property type="match status" value="1"/>
</dbReference>
<comment type="caution">
    <text evidence="8">The sequence shown here is derived from an EMBL/GenBank/DDBJ whole genome shotgun (WGS) entry which is preliminary data.</text>
</comment>
<accession>A0A483CQP6</accession>
<dbReference type="Pfam" id="PF02463">
    <property type="entry name" value="SMC_N"/>
    <property type="match status" value="1"/>
</dbReference>
<feature type="coiled-coil region" evidence="6">
    <location>
        <begin position="779"/>
        <end position="925"/>
    </location>
</feature>
<name>A0A483CQP6_9EURY</name>
<dbReference type="InterPro" id="IPR036277">
    <property type="entry name" value="SMC_hinge_sf"/>
</dbReference>
<dbReference type="SUPFAM" id="SSF52540">
    <property type="entry name" value="P-loop containing nucleoside triphosphate hydrolases"/>
    <property type="match status" value="1"/>
</dbReference>
<dbReference type="GO" id="GO:0016887">
    <property type="term" value="F:ATP hydrolysis activity"/>
    <property type="evidence" value="ECO:0007669"/>
    <property type="project" value="InterPro"/>
</dbReference>
<dbReference type="AlphaFoldDB" id="A0A483CQP6"/>
<dbReference type="GO" id="GO:0005737">
    <property type="term" value="C:cytoplasm"/>
    <property type="evidence" value="ECO:0007669"/>
    <property type="project" value="UniProtKB-SubCell"/>
</dbReference>
<feature type="binding site" evidence="6">
    <location>
        <begin position="32"/>
        <end position="39"/>
    </location>
    <ligand>
        <name>ATP</name>
        <dbReference type="ChEBI" id="CHEBI:30616"/>
    </ligand>
</feature>
<protein>
    <recommendedName>
        <fullName evidence="6">Chromosome partition protein Smc</fullName>
    </recommendedName>
</protein>
<dbReference type="Gene3D" id="3.40.50.300">
    <property type="entry name" value="P-loop containing nucleotide triphosphate hydrolases"/>
    <property type="match status" value="2"/>
</dbReference>
<comment type="function">
    <text evidence="6">Required for chromosome condensation and partitioning.</text>
</comment>
<comment type="domain">
    <text evidence="6">Contains large globular domains required for ATP hydrolysis at each terminus and a third globular domain forming a flexible hinge near the middle of the molecule. These domains are separated by coiled-coil structures.</text>
</comment>
<keyword evidence="3 6" id="KW-0067">ATP-binding</keyword>
<evidence type="ECO:0000256" key="3">
    <source>
        <dbReference type="ARBA" id="ARBA00022840"/>
    </source>
</evidence>
<keyword evidence="5 6" id="KW-0238">DNA-binding</keyword>
<dbReference type="GO" id="GO:0006260">
    <property type="term" value="P:DNA replication"/>
    <property type="evidence" value="ECO:0007669"/>
    <property type="project" value="UniProtKB-UniRule"/>
</dbReference>
<dbReference type="GO" id="GO:0007062">
    <property type="term" value="P:sister chromatid cohesion"/>
    <property type="evidence" value="ECO:0007669"/>
    <property type="project" value="InterPro"/>
</dbReference>
<gene>
    <name evidence="6 8" type="primary">smc</name>
    <name evidence="8" type="ORF">CUJ86_10350</name>
</gene>
<dbReference type="Gene3D" id="1.10.287.1490">
    <property type="match status" value="1"/>
</dbReference>
<dbReference type="SUPFAM" id="SSF75553">
    <property type="entry name" value="Smc hinge domain"/>
    <property type="match status" value="1"/>
</dbReference>
<dbReference type="InterPro" id="IPR011890">
    <property type="entry name" value="SMC_prok"/>
</dbReference>
<comment type="subcellular location">
    <subcellularLocation>
        <location evidence="6">Cytoplasm</location>
    </subcellularLocation>
</comment>
<dbReference type="PANTHER" id="PTHR43977">
    <property type="entry name" value="STRUCTURAL MAINTENANCE OF CHROMOSOMES PROTEIN 3"/>
    <property type="match status" value="1"/>
</dbReference>
<dbReference type="PIRSF" id="PIRSF005719">
    <property type="entry name" value="SMC"/>
    <property type="match status" value="1"/>
</dbReference>
<feature type="coiled-coil region" evidence="6">
    <location>
        <begin position="669"/>
        <end position="717"/>
    </location>
</feature>
<evidence type="ECO:0000256" key="2">
    <source>
        <dbReference type="ARBA" id="ARBA00022741"/>
    </source>
</evidence>
<feature type="domain" description="SMC hinge" evidence="7">
    <location>
        <begin position="508"/>
        <end position="621"/>
    </location>
</feature>
<dbReference type="GO" id="GO:0003677">
    <property type="term" value="F:DNA binding"/>
    <property type="evidence" value="ECO:0007669"/>
    <property type="project" value="UniProtKB-UniRule"/>
</dbReference>
<dbReference type="Pfam" id="PF06470">
    <property type="entry name" value="SMC_hinge"/>
    <property type="match status" value="1"/>
</dbReference>
<sequence>MHITGIEIDNFKSFAKKTSIPFLEGFTVISGPNGSGKSNIIDSLLFALSLSSARGLRAEKLTDLINLNSGKNTAEVAITFSDGTEIRRRIKRTASNYYSYNYLNGRLVKLGDVVEFLAKFGIKPEGYNVVMQGDITRIMEMSDGDRRRIIDEIAGVSEFEGKKSRALAELEVVRERIEREEIVLFELNTRQEELKQEREQALAYQHWKGELDHFQSCRAAAQLREREKEHRRIIDGIEEERIGLERTLSDLGIEENDLEYLRGDLREADAEINEKSGSEYLKMISALEGAKGRIKVAEGTIGRLKKEKEGNLEGINRAYLDEKRAAERAVQCTDQVRTLSIDRANLAMEEAGARAAIGNLEAEISRGGKEAEDLKNLLFSRIQEAGSLRDRRSALLHEQDLLIEKSRMRTSEMERIEGRLDGIRKGDSDLSGEIETARKAAADLAAEKSNLDRRLSESESGLFGRRSTLEQIRKEIQNDERELMRLEAQQQSSGEAGGPALDAVLAMEGVHGTIARLGRAPPEYATALNIAAGGKIRYVVTDDDTVASDAIRYLKEERLGRLTFLPMNKLRTREYPPVRGQGVIGYAKDLLSFDPAYDSAFQQVFAGTVVVDTLANARRLIGQYRMVTLEGDLLERSGAMTGGYLKKRKGEGGFGAAVDDEIARRSSSLAEKREEAAEFERSVERLTAEVDGARRRRSEIEQEIARHALVFEDYERRIASRREDEEELAASLSALKAEVTGSSQNLAEIESGLDEVSDLLSTLNAGIETLKKRLEDTEIPRLTEELERKRRELEGVERRLRNKEADITDAQRERQYFEKRVEELSLERERLAGKNAEIDAEIAAATVDIEDARAEIAALEERQKSFSAEIDALRQKREEIAARIAESERRVAGLNAQSDRIRLSIASLTEKAEAMAAEIATLKEHAGTETDLSLQEIEAGIARADRELRAIGAVNMLAIEEYGRVCDRIEERTRKKEVLSAERTSILERIERFDQMKYDSFMKAFTAIDAHFRETFARLTAGSGHLVLANQDDPFAGGLTFAVQPRGKKVQLLSALSGGEKSLTTLAFLFSVQKYLPAPFYAFDEVDMFLDGSNVEQVASMIRELSRNAQFISVSLRKPMIEHADRIMGVTIRPDKSTLVTGVENHG</sequence>
<evidence type="ECO:0000256" key="6">
    <source>
        <dbReference type="HAMAP-Rule" id="MF_01894"/>
    </source>
</evidence>
<reference evidence="8 9" key="1">
    <citation type="submission" date="2017-11" db="EMBL/GenBank/DDBJ databases">
        <title>Isolation and Characterization of Methanofollis Species from Methane Seep Offshore SW Taiwan.</title>
        <authorList>
            <person name="Teng N.-H."/>
            <person name="Lai M.-C."/>
            <person name="Chen S.-C."/>
        </authorList>
    </citation>
    <scope>NUCLEOTIDE SEQUENCE [LARGE SCALE GENOMIC DNA]</scope>
    <source>
        <strain evidence="8 9">FWC-SCC2</strain>
    </source>
</reference>
<keyword evidence="2 6" id="KW-0547">Nucleotide-binding</keyword>